<dbReference type="GO" id="GO:0005783">
    <property type="term" value="C:endoplasmic reticulum"/>
    <property type="evidence" value="ECO:0007669"/>
    <property type="project" value="UniProtKB-SubCell"/>
</dbReference>
<evidence type="ECO:0000256" key="1">
    <source>
        <dbReference type="ARBA" id="ARBA00004240"/>
    </source>
</evidence>
<evidence type="ECO:0000313" key="12">
    <source>
        <dbReference type="EMBL" id="CAH1724497.1"/>
    </source>
</evidence>
<evidence type="ECO:0000256" key="7">
    <source>
        <dbReference type="ARBA" id="ARBA00022989"/>
    </source>
</evidence>
<dbReference type="PANTHER" id="PTHR48043:SF145">
    <property type="entry name" value="FI06409P-RELATED"/>
    <property type="match status" value="1"/>
</dbReference>
<keyword evidence="7 11" id="KW-1133">Transmembrane helix</keyword>
<protein>
    <recommendedName>
        <fullName evidence="14">UDP-glucuronosyltransferase</fullName>
    </recommendedName>
</protein>
<evidence type="ECO:0000313" key="13">
    <source>
        <dbReference type="Proteomes" id="UP001154329"/>
    </source>
</evidence>
<keyword evidence="6" id="KW-0256">Endoplasmic reticulum</keyword>
<evidence type="ECO:0008006" key="14">
    <source>
        <dbReference type="Google" id="ProtNLM"/>
    </source>
</evidence>
<accession>A0A9P0NJ38</accession>
<dbReference type="SUPFAM" id="SSF53756">
    <property type="entry name" value="UDP-Glycosyltransferase/glycogen phosphorylase"/>
    <property type="match status" value="1"/>
</dbReference>
<keyword evidence="5 11" id="KW-0812">Transmembrane</keyword>
<dbReference type="InterPro" id="IPR002213">
    <property type="entry name" value="UDP_glucos_trans"/>
</dbReference>
<evidence type="ECO:0000256" key="10">
    <source>
        <dbReference type="ARBA" id="ARBA00046288"/>
    </source>
</evidence>
<keyword evidence="9" id="KW-0325">Glycoprotein</keyword>
<evidence type="ECO:0000256" key="11">
    <source>
        <dbReference type="SAM" id="Phobius"/>
    </source>
</evidence>
<feature type="transmembrane region" description="Helical" evidence="11">
    <location>
        <begin position="473"/>
        <end position="496"/>
    </location>
</feature>
<reference evidence="12" key="1">
    <citation type="submission" date="2022-02" db="EMBL/GenBank/DDBJ databases">
        <authorList>
            <person name="King R."/>
        </authorList>
    </citation>
    <scope>NUCLEOTIDE SEQUENCE</scope>
</reference>
<dbReference type="PANTHER" id="PTHR48043">
    <property type="entry name" value="EG:EG0003.4 PROTEIN-RELATED"/>
    <property type="match status" value="1"/>
</dbReference>
<keyword evidence="4" id="KW-0808">Transferase</keyword>
<reference evidence="12" key="2">
    <citation type="submission" date="2022-10" db="EMBL/GenBank/DDBJ databases">
        <authorList>
            <consortium name="ENA_rothamsted_submissions"/>
            <consortium name="culmorum"/>
            <person name="King R."/>
        </authorList>
    </citation>
    <scope>NUCLEOTIDE SEQUENCE</scope>
</reference>
<name>A0A9P0NJ38_APHGO</name>
<dbReference type="Pfam" id="PF00201">
    <property type="entry name" value="UDPGT"/>
    <property type="match status" value="1"/>
</dbReference>
<evidence type="ECO:0000256" key="3">
    <source>
        <dbReference type="ARBA" id="ARBA00022676"/>
    </source>
</evidence>
<evidence type="ECO:0000256" key="9">
    <source>
        <dbReference type="ARBA" id="ARBA00023180"/>
    </source>
</evidence>
<comment type="subcellular location">
    <subcellularLocation>
        <location evidence="10">Endomembrane system</location>
        <topology evidence="10">Single-pass type I membrane protein</topology>
    </subcellularLocation>
    <subcellularLocation>
        <location evidence="1">Endoplasmic reticulum</location>
    </subcellularLocation>
</comment>
<evidence type="ECO:0000256" key="2">
    <source>
        <dbReference type="ARBA" id="ARBA00009995"/>
    </source>
</evidence>
<dbReference type="GO" id="GO:0008194">
    <property type="term" value="F:UDP-glycosyltransferase activity"/>
    <property type="evidence" value="ECO:0007669"/>
    <property type="project" value="InterPro"/>
</dbReference>
<keyword evidence="8 11" id="KW-0472">Membrane</keyword>
<evidence type="ECO:0000256" key="4">
    <source>
        <dbReference type="ARBA" id="ARBA00022679"/>
    </source>
</evidence>
<organism evidence="12 13">
    <name type="scientific">Aphis gossypii</name>
    <name type="common">Cotton aphid</name>
    <dbReference type="NCBI Taxonomy" id="80765"/>
    <lineage>
        <taxon>Eukaryota</taxon>
        <taxon>Metazoa</taxon>
        <taxon>Ecdysozoa</taxon>
        <taxon>Arthropoda</taxon>
        <taxon>Hexapoda</taxon>
        <taxon>Insecta</taxon>
        <taxon>Pterygota</taxon>
        <taxon>Neoptera</taxon>
        <taxon>Paraneoptera</taxon>
        <taxon>Hemiptera</taxon>
        <taxon>Sternorrhyncha</taxon>
        <taxon>Aphidomorpha</taxon>
        <taxon>Aphidoidea</taxon>
        <taxon>Aphididae</taxon>
        <taxon>Aphidini</taxon>
        <taxon>Aphis</taxon>
        <taxon>Aphis</taxon>
    </lineage>
</organism>
<evidence type="ECO:0000256" key="6">
    <source>
        <dbReference type="ARBA" id="ARBA00022824"/>
    </source>
</evidence>
<sequence length="511" mass="58715">MFRMNFTVVFLNVYFITNVVYGAQIFAFVPIYGQSHWNVMDAVLQTLVSAGHNVTVITPFIKKEKIENYTQIDSSFYMTRSASAPFKRVAGSDGIQYLIKTHLTACEAIYKRKDFWTVLESKKYDLFVTQLLGSGCDSYIAYKLQVPMIAVTTSAMPTWLNGEFGNPLITSYTSTLNVALASPKIFWDRFLNTYDYLHSISKSWWYNREATVIGRNYFGKDVPDSYTLMEKISLVFINSHFSFDLPRPWVPNLIEIGGIHVTDPKPLPKDIQLFIDNAPEGVIYFSFGSTVKMDSLPTKMQISLQEAFAELPQRILWKYDGEVMENQPNNVMIKKWFPQRDIMAHSKLKLFIYHGGLSGINEAIINQVPILGIPLFSDQHRNMANAVFMGMGLSLDYKTLDKQSVLTAAKEIINNKKYKQNVKKLYQTFKDRPMSPNALVTYWTNYVINHNGTEHMNSASNKMIWYQYHNLDIILVIILVSISLLVIALYALIIITRSIVKYFHLKQIKIE</sequence>
<comment type="similarity">
    <text evidence="2">Belongs to the UDP-glycosyltransferase family.</text>
</comment>
<keyword evidence="3" id="KW-0328">Glycosyltransferase</keyword>
<evidence type="ECO:0000256" key="5">
    <source>
        <dbReference type="ARBA" id="ARBA00022692"/>
    </source>
</evidence>
<proteinExistence type="inferred from homology"/>
<dbReference type="Proteomes" id="UP001154329">
    <property type="component" value="Chromosome 2"/>
</dbReference>
<dbReference type="Gene3D" id="3.40.50.2000">
    <property type="entry name" value="Glycogen Phosphorylase B"/>
    <property type="match status" value="2"/>
</dbReference>
<keyword evidence="13" id="KW-1185">Reference proteome</keyword>
<dbReference type="AlphaFoldDB" id="A0A9P0NJ38"/>
<dbReference type="EMBL" id="OU899035">
    <property type="protein sequence ID" value="CAH1724497.1"/>
    <property type="molecule type" value="Genomic_DNA"/>
</dbReference>
<dbReference type="CDD" id="cd03784">
    <property type="entry name" value="GT1_Gtf-like"/>
    <property type="match status" value="1"/>
</dbReference>
<dbReference type="FunFam" id="3.40.50.2000:FF:000050">
    <property type="entry name" value="UDP-glucuronosyltransferase"/>
    <property type="match status" value="1"/>
</dbReference>
<dbReference type="InterPro" id="IPR050271">
    <property type="entry name" value="UDP-glycosyltransferase"/>
</dbReference>
<gene>
    <name evidence="12" type="ORF">APHIGO_LOCUS5778</name>
</gene>
<evidence type="ECO:0000256" key="8">
    <source>
        <dbReference type="ARBA" id="ARBA00023136"/>
    </source>
</evidence>